<dbReference type="NCBIfam" id="TIGR01240">
    <property type="entry name" value="mevDPdecarb"/>
    <property type="match status" value="1"/>
</dbReference>
<keyword evidence="12 13" id="KW-0456">Lyase</keyword>
<keyword evidence="7 14" id="KW-0752">Steroid biosynthesis</keyword>
<dbReference type="FunFam" id="3.30.70.890:FF:000005">
    <property type="entry name" value="Diphosphomevalonate decarboxylase"/>
    <property type="match status" value="1"/>
</dbReference>
<evidence type="ECO:0000256" key="11">
    <source>
        <dbReference type="ARBA" id="ARBA00023221"/>
    </source>
</evidence>
<dbReference type="PANTHER" id="PTHR10977">
    <property type="entry name" value="DIPHOSPHOMEVALONATE DECARBOXYLASE"/>
    <property type="match status" value="1"/>
</dbReference>
<protein>
    <recommendedName>
        <fullName evidence="3 13">Diphosphomevalonate decarboxylase</fullName>
        <ecNumber evidence="3 13">4.1.1.33</ecNumber>
    </recommendedName>
</protein>
<dbReference type="Pfam" id="PF22700">
    <property type="entry name" value="MVD-like_N"/>
    <property type="match status" value="1"/>
</dbReference>
<dbReference type="Gene3D" id="3.30.230.10">
    <property type="match status" value="1"/>
</dbReference>
<keyword evidence="9 13" id="KW-0443">Lipid metabolism</keyword>
<dbReference type="GO" id="GO:0016126">
    <property type="term" value="P:sterol biosynthetic process"/>
    <property type="evidence" value="ECO:0007669"/>
    <property type="project" value="UniProtKB-KW"/>
</dbReference>
<dbReference type="InterPro" id="IPR014721">
    <property type="entry name" value="Ribsml_uS5_D2-typ_fold_subgr"/>
</dbReference>
<dbReference type="Pfam" id="PF18376">
    <property type="entry name" value="MDD_C"/>
    <property type="match status" value="1"/>
</dbReference>
<evidence type="ECO:0000313" key="17">
    <source>
        <dbReference type="EMBL" id="KXN72492.1"/>
    </source>
</evidence>
<dbReference type="STRING" id="796925.A0A137PBZ7"/>
<sequence>MSSNIIKKEITCTAPVNIAVVKYWGKRDEKLILPTNSSLSGTLSQDQLQTRTTIAVSSEFTQDRLWLNGKEEDVANSKRLQNCLNETRKLRKEFEDSHPEAEKLSTLNIHACSVNNFPTAAGLASSASGYACFVFTLCKLFDLPISLEEMSKIARVGSGSACRSLFGGFVAWEMGEKEDGSDSRAVQIAPETHWPEVEALILVVSDAKKATSSTVGMQTTVNTSPLLQHRIKNVVPERMEQMKKAILDRDFESFALLTMQDSNQFHAVCLDTYPPISYMNDVSRAIVRLVTEFNKGPNGVRVAYTYDAGPNAVLYASRDAIKEIIPIIAHYFPGSVPETYFKDPYQLYSNSQEWSTFSADQIPESISKVIDTFPTDSIKNILHTKLGDGPRVADSSVTLLGQDGLPLN</sequence>
<name>A0A137PBZ7_CONC2</name>
<dbReference type="SUPFAM" id="SSF54211">
    <property type="entry name" value="Ribosomal protein S5 domain 2-like"/>
    <property type="match status" value="1"/>
</dbReference>
<dbReference type="InterPro" id="IPR005935">
    <property type="entry name" value="Mev_decarb"/>
</dbReference>
<dbReference type="OMA" id="LTLHAMM"/>
<evidence type="ECO:0000256" key="5">
    <source>
        <dbReference type="ARBA" id="ARBA00022741"/>
    </source>
</evidence>
<keyword evidence="5 13" id="KW-0547">Nucleotide-binding</keyword>
<dbReference type="InterPro" id="IPR029765">
    <property type="entry name" value="Mev_diP_decarb"/>
</dbReference>
<comment type="similarity">
    <text evidence="2 13 14">Belongs to the diphosphomevalonate decarboxylase family.</text>
</comment>
<accession>A0A137PBZ7</accession>
<evidence type="ECO:0000256" key="14">
    <source>
        <dbReference type="RuleBase" id="RU363086"/>
    </source>
</evidence>
<evidence type="ECO:0000256" key="10">
    <source>
        <dbReference type="ARBA" id="ARBA00023166"/>
    </source>
</evidence>
<keyword evidence="18" id="KW-1185">Reference proteome</keyword>
<keyword evidence="10 14" id="KW-1207">Sterol metabolism</keyword>
<evidence type="ECO:0000256" key="2">
    <source>
        <dbReference type="ARBA" id="ARBA00008831"/>
    </source>
</evidence>
<dbReference type="GO" id="GO:0004163">
    <property type="term" value="F:diphosphomevalonate decarboxylase activity"/>
    <property type="evidence" value="ECO:0007669"/>
    <property type="project" value="UniProtKB-UniRule"/>
</dbReference>
<evidence type="ECO:0000256" key="3">
    <source>
        <dbReference type="ARBA" id="ARBA00012296"/>
    </source>
</evidence>
<dbReference type="UniPathway" id="UPA00057">
    <property type="reaction ID" value="UER00100"/>
</dbReference>
<keyword evidence="6 13" id="KW-0067">ATP-binding</keyword>
<dbReference type="InterPro" id="IPR053859">
    <property type="entry name" value="MVD-like_N"/>
</dbReference>
<dbReference type="GO" id="GO:0019287">
    <property type="term" value="P:isopentenyl diphosphate biosynthetic process, mevalonate pathway"/>
    <property type="evidence" value="ECO:0007669"/>
    <property type="project" value="UniProtKB-UniRule"/>
</dbReference>
<evidence type="ECO:0000256" key="8">
    <source>
        <dbReference type="ARBA" id="ARBA00023011"/>
    </source>
</evidence>
<gene>
    <name evidence="17" type="ORF">CONCODRAFT_77769</name>
</gene>
<dbReference type="InterPro" id="IPR020568">
    <property type="entry name" value="Ribosomal_Su5_D2-typ_SF"/>
</dbReference>
<dbReference type="GO" id="GO:0005524">
    <property type="term" value="F:ATP binding"/>
    <property type="evidence" value="ECO:0007669"/>
    <property type="project" value="UniProtKB-UniRule"/>
</dbReference>
<keyword evidence="11 14" id="KW-0753">Steroid metabolism</keyword>
<evidence type="ECO:0000256" key="12">
    <source>
        <dbReference type="ARBA" id="ARBA00023239"/>
    </source>
</evidence>
<evidence type="ECO:0000256" key="9">
    <source>
        <dbReference type="ARBA" id="ARBA00023098"/>
    </source>
</evidence>
<dbReference type="GO" id="GO:0005829">
    <property type="term" value="C:cytosol"/>
    <property type="evidence" value="ECO:0007669"/>
    <property type="project" value="InterPro"/>
</dbReference>
<evidence type="ECO:0000259" key="15">
    <source>
        <dbReference type="Pfam" id="PF18376"/>
    </source>
</evidence>
<dbReference type="EC" id="4.1.1.33" evidence="3 13"/>
<dbReference type="SUPFAM" id="SSF55060">
    <property type="entry name" value="GHMP Kinase, C-terminal domain"/>
    <property type="match status" value="1"/>
</dbReference>
<proteinExistence type="inferred from homology"/>
<dbReference type="PIRSF" id="PIRSF015950">
    <property type="entry name" value="Mev_P_decrbx"/>
    <property type="match status" value="1"/>
</dbReference>
<dbReference type="Gene3D" id="3.30.70.890">
    <property type="entry name" value="GHMP kinase, C-terminal domain"/>
    <property type="match status" value="1"/>
</dbReference>
<comment type="catalytic activity">
    <reaction evidence="13 14">
        <text>(R)-5-diphosphomevalonate + ATP = isopentenyl diphosphate + ADP + phosphate + CO2</text>
        <dbReference type="Rhea" id="RHEA:23732"/>
        <dbReference type="ChEBI" id="CHEBI:16526"/>
        <dbReference type="ChEBI" id="CHEBI:30616"/>
        <dbReference type="ChEBI" id="CHEBI:43474"/>
        <dbReference type="ChEBI" id="CHEBI:57557"/>
        <dbReference type="ChEBI" id="CHEBI:128769"/>
        <dbReference type="ChEBI" id="CHEBI:456216"/>
        <dbReference type="EC" id="4.1.1.33"/>
    </reaction>
</comment>
<evidence type="ECO:0000256" key="4">
    <source>
        <dbReference type="ARBA" id="ARBA00022516"/>
    </source>
</evidence>
<dbReference type="InterPro" id="IPR036554">
    <property type="entry name" value="GHMP_kinase_C_sf"/>
</dbReference>
<organism evidence="17 18">
    <name type="scientific">Conidiobolus coronatus (strain ATCC 28846 / CBS 209.66 / NRRL 28638)</name>
    <name type="common">Delacroixia coronata</name>
    <dbReference type="NCBI Taxonomy" id="796925"/>
    <lineage>
        <taxon>Eukaryota</taxon>
        <taxon>Fungi</taxon>
        <taxon>Fungi incertae sedis</taxon>
        <taxon>Zoopagomycota</taxon>
        <taxon>Entomophthoromycotina</taxon>
        <taxon>Entomophthoromycetes</taxon>
        <taxon>Entomophthorales</taxon>
        <taxon>Ancylistaceae</taxon>
        <taxon>Conidiobolus</taxon>
    </lineage>
</organism>
<reference evidence="17 18" key="1">
    <citation type="journal article" date="2015" name="Genome Biol. Evol.">
        <title>Phylogenomic analyses indicate that early fungi evolved digesting cell walls of algal ancestors of land plants.</title>
        <authorList>
            <person name="Chang Y."/>
            <person name="Wang S."/>
            <person name="Sekimoto S."/>
            <person name="Aerts A.L."/>
            <person name="Choi C."/>
            <person name="Clum A."/>
            <person name="LaButti K.M."/>
            <person name="Lindquist E.A."/>
            <person name="Yee Ngan C."/>
            <person name="Ohm R.A."/>
            <person name="Salamov A.A."/>
            <person name="Grigoriev I.V."/>
            <person name="Spatafora J.W."/>
            <person name="Berbee M.L."/>
        </authorList>
    </citation>
    <scope>NUCLEOTIDE SEQUENCE [LARGE SCALE GENOMIC DNA]</scope>
    <source>
        <strain evidence="17 18">NRRL 28638</strain>
    </source>
</reference>
<evidence type="ECO:0000259" key="16">
    <source>
        <dbReference type="Pfam" id="PF22700"/>
    </source>
</evidence>
<comment type="pathway">
    <text evidence="1 14">Isoprenoid biosynthesis; isopentenyl diphosphate biosynthesis via mevalonate pathway; isopentenyl diphosphate from (R)-mevalonate: step 3/3.</text>
</comment>
<evidence type="ECO:0000256" key="6">
    <source>
        <dbReference type="ARBA" id="ARBA00022840"/>
    </source>
</evidence>
<evidence type="ECO:0000256" key="1">
    <source>
        <dbReference type="ARBA" id="ARBA00005055"/>
    </source>
</evidence>
<keyword evidence="8 14" id="KW-0756">Sterol biosynthesis</keyword>
<dbReference type="InterPro" id="IPR041431">
    <property type="entry name" value="Mvd1_C"/>
</dbReference>
<dbReference type="OrthoDB" id="10253702at2759"/>
<evidence type="ECO:0000256" key="13">
    <source>
        <dbReference type="PIRNR" id="PIRNR015950"/>
    </source>
</evidence>
<dbReference type="FunFam" id="3.30.230.10:FF:000018">
    <property type="entry name" value="Diphosphomevalonate decarboxylase"/>
    <property type="match status" value="1"/>
</dbReference>
<dbReference type="PANTHER" id="PTHR10977:SF3">
    <property type="entry name" value="DIPHOSPHOMEVALONATE DECARBOXYLASE"/>
    <property type="match status" value="1"/>
</dbReference>
<dbReference type="AlphaFoldDB" id="A0A137PBZ7"/>
<evidence type="ECO:0000313" key="18">
    <source>
        <dbReference type="Proteomes" id="UP000070444"/>
    </source>
</evidence>
<keyword evidence="4 14" id="KW-0444">Lipid biosynthesis</keyword>
<feature type="domain" description="Diphosphomevalonate decarboxylase-like N-terminal" evidence="16">
    <location>
        <begin position="14"/>
        <end position="185"/>
    </location>
</feature>
<feature type="domain" description="Mvd1 C-terminal" evidence="15">
    <location>
        <begin position="199"/>
        <end position="392"/>
    </location>
</feature>
<evidence type="ECO:0000256" key="7">
    <source>
        <dbReference type="ARBA" id="ARBA00022955"/>
    </source>
</evidence>
<dbReference type="Proteomes" id="UP000070444">
    <property type="component" value="Unassembled WGS sequence"/>
</dbReference>
<dbReference type="EMBL" id="KQ964452">
    <property type="protein sequence ID" value="KXN72492.1"/>
    <property type="molecule type" value="Genomic_DNA"/>
</dbReference>